<accession>A0ABV2LNS5</accession>
<proteinExistence type="predicted"/>
<evidence type="ECO:0000313" key="2">
    <source>
        <dbReference type="Proteomes" id="UP001549097"/>
    </source>
</evidence>
<comment type="caution">
    <text evidence="1">The sequence shown here is derived from an EMBL/GenBank/DDBJ whole genome shotgun (WGS) entry which is preliminary data.</text>
</comment>
<organism evidence="1 2">
    <name type="scientific">Fictibacillus halophilus</name>
    <dbReference type="NCBI Taxonomy" id="1610490"/>
    <lineage>
        <taxon>Bacteria</taxon>
        <taxon>Bacillati</taxon>
        <taxon>Bacillota</taxon>
        <taxon>Bacilli</taxon>
        <taxon>Bacillales</taxon>
        <taxon>Fictibacillaceae</taxon>
        <taxon>Fictibacillus</taxon>
    </lineage>
</organism>
<name>A0ABV2LNS5_9BACL</name>
<dbReference type="EMBL" id="JBEPMP010000003">
    <property type="protein sequence ID" value="MET3730226.1"/>
    <property type="molecule type" value="Genomic_DNA"/>
</dbReference>
<keyword evidence="2" id="KW-1185">Reference proteome</keyword>
<dbReference type="RefSeq" id="WP_198769295.1">
    <property type="nucleotide sequence ID" value="NZ_JAEACF010000003.1"/>
</dbReference>
<dbReference type="Proteomes" id="UP001549097">
    <property type="component" value="Unassembled WGS sequence"/>
</dbReference>
<reference evidence="1 2" key="1">
    <citation type="submission" date="2024-06" db="EMBL/GenBank/DDBJ databases">
        <title>Genomic Encyclopedia of Type Strains, Phase IV (KMG-IV): sequencing the most valuable type-strain genomes for metagenomic binning, comparative biology and taxonomic classification.</title>
        <authorList>
            <person name="Goeker M."/>
        </authorList>
    </citation>
    <scope>NUCLEOTIDE SEQUENCE [LARGE SCALE GENOMIC DNA]</scope>
    <source>
        <strain evidence="1 2">DSM 100124</strain>
    </source>
</reference>
<dbReference type="Pfam" id="PF20289">
    <property type="entry name" value="MComp1"/>
    <property type="match status" value="1"/>
</dbReference>
<dbReference type="InterPro" id="IPR046905">
    <property type="entry name" value="ABC-3C_MC1"/>
</dbReference>
<evidence type="ECO:0000313" key="1">
    <source>
        <dbReference type="EMBL" id="MET3730226.1"/>
    </source>
</evidence>
<sequence>MKAERVINLLQKKKFAQYQFESYVMNQLEELNIDIWSSDSKLVMLKEYRTENSLLEWKNEDQVCIASILQYVPKKYINNLYFFMVLDFNSDEVDLRLEINKIEKNELICKKYILKNKEDLNRIPFLMNVVIESDTFSFDKKFKERIMKFKEEMDGDRYFNIEELMADYFNNYLDNKQDFKVKIEDLVGMGE</sequence>
<gene>
    <name evidence="1" type="ORF">ABID52_003845</name>
</gene>
<protein>
    <submittedName>
        <fullName evidence="1">Uncharacterized protein</fullName>
    </submittedName>
</protein>